<sequence length="165" mass="17976">MTTSQTSADLKKVIEETPTAFILSYKDGAEQNDPAVINRNTTPDCTRHLLPVSLAVSLGAPADFVIDNAEYQRLFASDLKVGGVQKSVISNLIIDVEARKAAASTVSDMVFKDGEVLVMEHSWFLDFTEDGSKVKKVVEFCDSDSVHKLMAKVGQARQAEGPQNE</sequence>
<name>A0A9P9E283_9HYPO</name>
<evidence type="ECO:0000313" key="2">
    <source>
        <dbReference type="Proteomes" id="UP000738349"/>
    </source>
</evidence>
<comment type="caution">
    <text evidence="1">The sequence shown here is derived from an EMBL/GenBank/DDBJ whole genome shotgun (WGS) entry which is preliminary data.</text>
</comment>
<evidence type="ECO:0000313" key="1">
    <source>
        <dbReference type="EMBL" id="KAH7130959.1"/>
    </source>
</evidence>
<keyword evidence="2" id="KW-1185">Reference proteome</keyword>
<reference evidence="1" key="1">
    <citation type="journal article" date="2021" name="Nat. Commun.">
        <title>Genetic determinants of endophytism in the Arabidopsis root mycobiome.</title>
        <authorList>
            <person name="Mesny F."/>
            <person name="Miyauchi S."/>
            <person name="Thiergart T."/>
            <person name="Pickel B."/>
            <person name="Atanasova L."/>
            <person name="Karlsson M."/>
            <person name="Huettel B."/>
            <person name="Barry K.W."/>
            <person name="Haridas S."/>
            <person name="Chen C."/>
            <person name="Bauer D."/>
            <person name="Andreopoulos W."/>
            <person name="Pangilinan J."/>
            <person name="LaButti K."/>
            <person name="Riley R."/>
            <person name="Lipzen A."/>
            <person name="Clum A."/>
            <person name="Drula E."/>
            <person name="Henrissat B."/>
            <person name="Kohler A."/>
            <person name="Grigoriev I.V."/>
            <person name="Martin F.M."/>
            <person name="Hacquard S."/>
        </authorList>
    </citation>
    <scope>NUCLEOTIDE SEQUENCE</scope>
    <source>
        <strain evidence="1">MPI-CAGE-AT-0147</strain>
    </source>
</reference>
<dbReference type="EMBL" id="JAGMUV010000017">
    <property type="protein sequence ID" value="KAH7130959.1"/>
    <property type="molecule type" value="Genomic_DNA"/>
</dbReference>
<dbReference type="AlphaFoldDB" id="A0A9P9E283"/>
<protein>
    <submittedName>
        <fullName evidence="1">Uncharacterized protein</fullName>
    </submittedName>
</protein>
<organism evidence="1 2">
    <name type="scientific">Dactylonectria macrodidyma</name>
    <dbReference type="NCBI Taxonomy" id="307937"/>
    <lineage>
        <taxon>Eukaryota</taxon>
        <taxon>Fungi</taxon>
        <taxon>Dikarya</taxon>
        <taxon>Ascomycota</taxon>
        <taxon>Pezizomycotina</taxon>
        <taxon>Sordariomycetes</taxon>
        <taxon>Hypocreomycetidae</taxon>
        <taxon>Hypocreales</taxon>
        <taxon>Nectriaceae</taxon>
        <taxon>Dactylonectria</taxon>
    </lineage>
</organism>
<dbReference type="OrthoDB" id="3758478at2759"/>
<dbReference type="SUPFAM" id="SSF54427">
    <property type="entry name" value="NTF2-like"/>
    <property type="match status" value="1"/>
</dbReference>
<dbReference type="InterPro" id="IPR032710">
    <property type="entry name" value="NTF2-like_dom_sf"/>
</dbReference>
<accession>A0A9P9E283</accession>
<proteinExistence type="predicted"/>
<gene>
    <name evidence="1" type="ORF">EDB81DRAFT_859620</name>
</gene>
<dbReference type="Proteomes" id="UP000738349">
    <property type="component" value="Unassembled WGS sequence"/>
</dbReference>